<dbReference type="InterPro" id="IPR011047">
    <property type="entry name" value="Quinoprotein_ADH-like_sf"/>
</dbReference>
<name>A0A4Y7QIM6_9AGAM</name>
<dbReference type="PROSITE" id="PS50181">
    <property type="entry name" value="FBOX"/>
    <property type="match status" value="1"/>
</dbReference>
<feature type="domain" description="F-box" evidence="1">
    <location>
        <begin position="2"/>
        <end position="48"/>
    </location>
</feature>
<dbReference type="Gene3D" id="1.20.1280.50">
    <property type="match status" value="1"/>
</dbReference>
<evidence type="ECO:0000313" key="2">
    <source>
        <dbReference type="EMBL" id="TDL27111.1"/>
    </source>
</evidence>
<organism evidence="2 3">
    <name type="scientific">Rickenella mellea</name>
    <dbReference type="NCBI Taxonomy" id="50990"/>
    <lineage>
        <taxon>Eukaryota</taxon>
        <taxon>Fungi</taxon>
        <taxon>Dikarya</taxon>
        <taxon>Basidiomycota</taxon>
        <taxon>Agaricomycotina</taxon>
        <taxon>Agaricomycetes</taxon>
        <taxon>Hymenochaetales</taxon>
        <taxon>Rickenellaceae</taxon>
        <taxon>Rickenella</taxon>
    </lineage>
</organism>
<accession>A0A4Y7QIM6</accession>
<gene>
    <name evidence="2" type="ORF">BD410DRAFT_741538</name>
</gene>
<dbReference type="SUPFAM" id="SSF81383">
    <property type="entry name" value="F-box domain"/>
    <property type="match status" value="1"/>
</dbReference>
<dbReference type="AlphaFoldDB" id="A0A4Y7QIM6"/>
<evidence type="ECO:0000313" key="3">
    <source>
        <dbReference type="Proteomes" id="UP000294933"/>
    </source>
</evidence>
<keyword evidence="3" id="KW-1185">Reference proteome</keyword>
<dbReference type="SUPFAM" id="SSF50998">
    <property type="entry name" value="Quinoprotein alcohol dehydrogenase-like"/>
    <property type="match status" value="1"/>
</dbReference>
<dbReference type="STRING" id="50990.A0A4Y7QIM6"/>
<dbReference type="Proteomes" id="UP000294933">
    <property type="component" value="Unassembled WGS sequence"/>
</dbReference>
<sequence>MAIQLSDLIDDILLIIIDYSSVSSILKLRETCRRFCDLTQLRSVWLKTCIKHVLDVKLPFPDGPLDSLTSAELESQTRHALEIQQAWTSRHPGPRKTLKFQANPSNFISDVHFVPRKNNRWMVTVSKGIWSVIVCWDLGRIKDNTPHKLGEWTCRGALILDVVVNTDPENKGCLAVALFQDNVYHRVEILSVTAAFESENHRVKFETIAILETADNAIALQGDIIAIGDPYHHAKIVNWKTGDAVTLRNSEVSEEDARPNRCVKILFCHEAVLVGRARSLDLFYPVRLSSPDEEPSIQRPNASHSFGWIDSMAIAPLVQVDQESSYPPISILLRAQSDDPWTPDIHTLKRYIIEPVADPAIEELALHRSDTSPGTDVPSDMSCPYSFPPVLADEIPSSRGFLRCAELALGPCGTALWIQPRPRPATGLAAWQAEHADGHVSRECLMGTVFPGPLRPHPDDSPPLGRRSIRLWVNEYAPWTSLDYCENTGRIALGCVDGQVMVLDMCSSNILQSK</sequence>
<dbReference type="VEuPathDB" id="FungiDB:BD410DRAFT_741538"/>
<proteinExistence type="predicted"/>
<evidence type="ECO:0000259" key="1">
    <source>
        <dbReference type="PROSITE" id="PS50181"/>
    </source>
</evidence>
<reference evidence="2 3" key="1">
    <citation type="submission" date="2018-06" db="EMBL/GenBank/DDBJ databases">
        <title>A transcriptomic atlas of mushroom development highlights an independent origin of complex multicellularity.</title>
        <authorList>
            <consortium name="DOE Joint Genome Institute"/>
            <person name="Krizsan K."/>
            <person name="Almasi E."/>
            <person name="Merenyi Z."/>
            <person name="Sahu N."/>
            <person name="Viragh M."/>
            <person name="Koszo T."/>
            <person name="Mondo S."/>
            <person name="Kiss B."/>
            <person name="Balint B."/>
            <person name="Kues U."/>
            <person name="Barry K."/>
            <person name="Hegedus J.C."/>
            <person name="Henrissat B."/>
            <person name="Johnson J."/>
            <person name="Lipzen A."/>
            <person name="Ohm R."/>
            <person name="Nagy I."/>
            <person name="Pangilinan J."/>
            <person name="Yan J."/>
            <person name="Xiong Y."/>
            <person name="Grigoriev I.V."/>
            <person name="Hibbett D.S."/>
            <person name="Nagy L.G."/>
        </authorList>
    </citation>
    <scope>NUCLEOTIDE SEQUENCE [LARGE SCALE GENOMIC DNA]</scope>
    <source>
        <strain evidence="2 3">SZMC22713</strain>
    </source>
</reference>
<dbReference type="InterPro" id="IPR036047">
    <property type="entry name" value="F-box-like_dom_sf"/>
</dbReference>
<protein>
    <recommendedName>
        <fullName evidence="1">F-box domain-containing protein</fullName>
    </recommendedName>
</protein>
<dbReference type="InterPro" id="IPR001810">
    <property type="entry name" value="F-box_dom"/>
</dbReference>
<dbReference type="EMBL" id="ML170160">
    <property type="protein sequence ID" value="TDL27111.1"/>
    <property type="molecule type" value="Genomic_DNA"/>
</dbReference>
<dbReference type="OrthoDB" id="3034442at2759"/>